<dbReference type="Proteomes" id="UP000239156">
    <property type="component" value="Unassembled WGS sequence"/>
</dbReference>
<gene>
    <name evidence="1" type="ORF">PSTT_02745</name>
</gene>
<evidence type="ECO:0000313" key="2">
    <source>
        <dbReference type="Proteomes" id="UP000239156"/>
    </source>
</evidence>
<organism evidence="1 2">
    <name type="scientific">Puccinia striiformis</name>
    <dbReference type="NCBI Taxonomy" id="27350"/>
    <lineage>
        <taxon>Eukaryota</taxon>
        <taxon>Fungi</taxon>
        <taxon>Dikarya</taxon>
        <taxon>Basidiomycota</taxon>
        <taxon>Pucciniomycotina</taxon>
        <taxon>Pucciniomycetes</taxon>
        <taxon>Pucciniales</taxon>
        <taxon>Pucciniaceae</taxon>
        <taxon>Puccinia</taxon>
    </lineage>
</organism>
<dbReference type="VEuPathDB" id="FungiDB:PSTT_02745"/>
<comment type="caution">
    <text evidence="1">The sequence shown here is derived from an EMBL/GenBank/DDBJ whole genome shotgun (WGS) entry which is preliminary data.</text>
</comment>
<dbReference type="EMBL" id="PKSL01000017">
    <property type="protein sequence ID" value="POW14585.1"/>
    <property type="molecule type" value="Genomic_DNA"/>
</dbReference>
<name>A0A2S4VYG8_9BASI</name>
<evidence type="ECO:0008006" key="3">
    <source>
        <dbReference type="Google" id="ProtNLM"/>
    </source>
</evidence>
<accession>A0A2S4VYG8</accession>
<protein>
    <recommendedName>
        <fullName evidence="3">GAG-pre-integrase domain-containing protein</fullName>
    </recommendedName>
</protein>
<proteinExistence type="predicted"/>
<dbReference type="AlphaFoldDB" id="A0A2S4VYG8"/>
<keyword evidence="2" id="KW-1185">Reference proteome</keyword>
<reference evidence="1" key="1">
    <citation type="submission" date="2017-12" db="EMBL/GenBank/DDBJ databases">
        <title>Gene loss provides genomic basis for host adaptation in cereal stripe rust fungi.</title>
        <authorList>
            <person name="Xia C."/>
        </authorList>
    </citation>
    <scope>NUCLEOTIDE SEQUENCE [LARGE SCALE GENOMIC DNA]</scope>
    <source>
        <strain evidence="1">93-210</strain>
    </source>
</reference>
<evidence type="ECO:0000313" key="1">
    <source>
        <dbReference type="EMBL" id="POW14585.1"/>
    </source>
</evidence>
<dbReference type="VEuPathDB" id="FungiDB:PSHT_11038"/>
<sequence length="154" mass="17642">MSNQPSMDAIKWHERLGHANDKAVKKFLERFVSVEAARNWQPFLCEQCVQSKITGRRFLPPSSVPKTELLDLLVSDVMGPFDKDIHGFHLPSRYGTTRRYSTRALSQVPQMRQWRRVHFKEAAGPPQSSGHHHSPFVLHTTLKKTARLNGSTEL</sequence>